<dbReference type="eggNOG" id="ENOG502SP6F">
    <property type="taxonomic scope" value="Eukaryota"/>
</dbReference>
<feature type="region of interest" description="Disordered" evidence="1">
    <location>
        <begin position="198"/>
        <end position="288"/>
    </location>
</feature>
<evidence type="ECO:0000313" key="3">
    <source>
        <dbReference type="Proteomes" id="UP000000759"/>
    </source>
</evidence>
<dbReference type="InParanoid" id="B7FW76"/>
<reference evidence="2 3" key="1">
    <citation type="journal article" date="2008" name="Nature">
        <title>The Phaeodactylum genome reveals the evolutionary history of diatom genomes.</title>
        <authorList>
            <person name="Bowler C."/>
            <person name="Allen A.E."/>
            <person name="Badger J.H."/>
            <person name="Grimwood J."/>
            <person name="Jabbari K."/>
            <person name="Kuo A."/>
            <person name="Maheswari U."/>
            <person name="Martens C."/>
            <person name="Maumus F."/>
            <person name="Otillar R.P."/>
            <person name="Rayko E."/>
            <person name="Salamov A."/>
            <person name="Vandepoele K."/>
            <person name="Beszteri B."/>
            <person name="Gruber A."/>
            <person name="Heijde M."/>
            <person name="Katinka M."/>
            <person name="Mock T."/>
            <person name="Valentin K."/>
            <person name="Verret F."/>
            <person name="Berges J.A."/>
            <person name="Brownlee C."/>
            <person name="Cadoret J.P."/>
            <person name="Chiovitti A."/>
            <person name="Choi C.J."/>
            <person name="Coesel S."/>
            <person name="De Martino A."/>
            <person name="Detter J.C."/>
            <person name="Durkin C."/>
            <person name="Falciatore A."/>
            <person name="Fournet J."/>
            <person name="Haruta M."/>
            <person name="Huysman M.J."/>
            <person name="Jenkins B.D."/>
            <person name="Jiroutova K."/>
            <person name="Jorgensen R.E."/>
            <person name="Joubert Y."/>
            <person name="Kaplan A."/>
            <person name="Kroger N."/>
            <person name="Kroth P.G."/>
            <person name="La Roche J."/>
            <person name="Lindquist E."/>
            <person name="Lommer M."/>
            <person name="Martin-Jezequel V."/>
            <person name="Lopez P.J."/>
            <person name="Lucas S."/>
            <person name="Mangogna M."/>
            <person name="McGinnis K."/>
            <person name="Medlin L.K."/>
            <person name="Montsant A."/>
            <person name="Oudot-Le Secq M.P."/>
            <person name="Napoli C."/>
            <person name="Obornik M."/>
            <person name="Parker M.S."/>
            <person name="Petit J.L."/>
            <person name="Porcel B.M."/>
            <person name="Poulsen N."/>
            <person name="Robison M."/>
            <person name="Rychlewski L."/>
            <person name="Rynearson T.A."/>
            <person name="Schmutz J."/>
            <person name="Shapiro H."/>
            <person name="Siaut M."/>
            <person name="Stanley M."/>
            <person name="Sussman M.R."/>
            <person name="Taylor A.R."/>
            <person name="Vardi A."/>
            <person name="von Dassow P."/>
            <person name="Vyverman W."/>
            <person name="Willis A."/>
            <person name="Wyrwicz L.S."/>
            <person name="Rokhsar D.S."/>
            <person name="Weissenbach J."/>
            <person name="Armbrust E.V."/>
            <person name="Green B.R."/>
            <person name="Van de Peer Y."/>
            <person name="Grigoriev I.V."/>
        </authorList>
    </citation>
    <scope>NUCLEOTIDE SEQUENCE [LARGE SCALE GENOMIC DNA]</scope>
    <source>
        <strain evidence="2 3">CCAP 1055/1</strain>
    </source>
</reference>
<dbReference type="RefSeq" id="XP_002178835.1">
    <property type="nucleotide sequence ID" value="XM_002178799.1"/>
</dbReference>
<dbReference type="GeneID" id="7199844"/>
<gene>
    <name evidence="2" type="ORF">PHATRDRAFT_44949</name>
</gene>
<feature type="compositionally biased region" description="Basic and acidic residues" evidence="1">
    <location>
        <begin position="457"/>
        <end position="492"/>
    </location>
</feature>
<dbReference type="KEGG" id="pti:PHATRDRAFT_44949"/>
<name>B7FW76_PHATC</name>
<feature type="compositionally biased region" description="Acidic residues" evidence="1">
    <location>
        <begin position="443"/>
        <end position="456"/>
    </location>
</feature>
<evidence type="ECO:0000313" key="2">
    <source>
        <dbReference type="EMBL" id="EEC49533.1"/>
    </source>
</evidence>
<dbReference type="EMBL" id="CM000608">
    <property type="protein sequence ID" value="EEC49533.1"/>
    <property type="molecule type" value="Genomic_DNA"/>
</dbReference>
<feature type="region of interest" description="Disordered" evidence="1">
    <location>
        <begin position="1"/>
        <end position="31"/>
    </location>
</feature>
<feature type="region of interest" description="Disordered" evidence="1">
    <location>
        <begin position="397"/>
        <end position="494"/>
    </location>
</feature>
<dbReference type="PaxDb" id="2850-Phatr44949"/>
<feature type="region of interest" description="Disordered" evidence="1">
    <location>
        <begin position="662"/>
        <end position="681"/>
    </location>
</feature>
<sequence length="866" mass="97263">MSSRRGAAQARNALQGTKGLPPSHPKEQSASHRAFLIRSLERNDAETAALVDLHQTLVRLRQRIVDTRPHGAAFLLALGRGTLRLDPSGNDRLEHVAHDDDNHHHDWFANTSPTLRRLGVEFLLRRKLRRQLLNRLARRLNRIAHVMDGEDVGVPALPKYGELRLHVQDDAVAALVAHWERQDQARIRIQAARETATNLSERSVGAPAPLPQQQACGGGANEAEPRDEHPVKVEDPSDTKETPVDATVPTPAEHGPSTAASPHPETHASITPAPHEADPVPSDTDPSDAMQLDYEAFRDYKDVYDKVWNANPVGNQPPGFAYLAAAQPIDEASFGVTAVAGVNATNRHMTLKEKQAEFMRWQTSLLAKIPDQPTFADLGLDNRVFCWEQRYQQAWQEATEDNNHTSSEGEDARDPQQSPQKVNEATDSGSAKKLRVVKKEDHSDDDDAMEVESDPATDEKQETKSPTKTVGKEDAKLETPQKPERKEEEAKEHARKIVKPISLAAVPSFYDQDLERIKWVHAELMSTSIRDHARQRIHEVTKEYNNALRVSNELHDRRQRAESQYQMFAHESRNQLTKIKIEYQNDFAVYKSRYLQRRREFEQKKLAQLLPSKWGRNPEGTHATRLYTARPNAIANQVGSCLADVVDAVDLVAQGKLTLTKFQEPFNPPQPPNIQGAIDPKTGETITQRNKRVEEGLKQEVNTLALKLRNNEEERQKAWRRMLKTKAEFDLPHQGTGSSRAQVRVDLNNYHQVALPPLRQSSTQSVPQEVAARVAVLPSYTPVQSQYYPMGGGDNMMTMMESSKYSAARVKERISADGTVAPVTEPKLNKDGLYLRPAGRTRKGMEWDAVRGIWVPANNNPGGYNY</sequence>
<organism evidence="2 3">
    <name type="scientific">Phaeodactylum tricornutum (strain CCAP 1055/1)</name>
    <dbReference type="NCBI Taxonomy" id="556484"/>
    <lineage>
        <taxon>Eukaryota</taxon>
        <taxon>Sar</taxon>
        <taxon>Stramenopiles</taxon>
        <taxon>Ochrophyta</taxon>
        <taxon>Bacillariophyta</taxon>
        <taxon>Bacillariophyceae</taxon>
        <taxon>Bacillariophycidae</taxon>
        <taxon>Naviculales</taxon>
        <taxon>Phaeodactylaceae</taxon>
        <taxon>Phaeodactylum</taxon>
    </lineage>
</organism>
<dbReference type="OrthoDB" id="45872at2759"/>
<feature type="compositionally biased region" description="Basic and acidic residues" evidence="1">
    <location>
        <begin position="223"/>
        <end position="243"/>
    </location>
</feature>
<dbReference type="HOGENOM" id="CLU_326107_0_0_1"/>
<protein>
    <submittedName>
        <fullName evidence="2">Uncharacterized protein</fullName>
    </submittedName>
</protein>
<keyword evidence="3" id="KW-1185">Reference proteome</keyword>
<evidence type="ECO:0000256" key="1">
    <source>
        <dbReference type="SAM" id="MobiDB-lite"/>
    </source>
</evidence>
<feature type="compositionally biased region" description="Polar residues" evidence="1">
    <location>
        <begin position="415"/>
        <end position="429"/>
    </location>
</feature>
<accession>B7FW76</accession>
<proteinExistence type="predicted"/>
<dbReference type="AlphaFoldDB" id="B7FW76"/>
<reference evidence="3" key="2">
    <citation type="submission" date="2008-08" db="EMBL/GenBank/DDBJ databases">
        <authorList>
            <consortium name="Diatom Consortium"/>
            <person name="Grigoriev I."/>
            <person name="Grimwood J."/>
            <person name="Kuo A."/>
            <person name="Otillar R.P."/>
            <person name="Salamov A."/>
            <person name="Detter J.C."/>
            <person name="Lindquist E."/>
            <person name="Shapiro H."/>
            <person name="Lucas S."/>
            <person name="Glavina del Rio T."/>
            <person name="Pitluck S."/>
            <person name="Rokhsar D."/>
            <person name="Bowler C."/>
        </authorList>
    </citation>
    <scope>GENOME REANNOTATION</scope>
    <source>
        <strain evidence="3">CCAP 1055/1</strain>
    </source>
</reference>
<dbReference type="Proteomes" id="UP000000759">
    <property type="component" value="Chromosome 5"/>
</dbReference>